<proteinExistence type="inferred from homology"/>
<evidence type="ECO:0000256" key="1">
    <source>
        <dbReference type="ARBA" id="ARBA00004479"/>
    </source>
</evidence>
<dbReference type="EMBL" id="JAKLMC020000037">
    <property type="protein sequence ID" value="KAK5949294.1"/>
    <property type="molecule type" value="Genomic_DNA"/>
</dbReference>
<protein>
    <recommendedName>
        <fullName evidence="9">Maintenance of telomere capping protein 6</fullName>
    </recommendedName>
</protein>
<dbReference type="AlphaFoldDB" id="A0AAN8I2T3"/>
<evidence type="ECO:0000256" key="4">
    <source>
        <dbReference type="ARBA" id="ARBA00022989"/>
    </source>
</evidence>
<sequence>MPKRTRASTRQNSAQDLVEEQSISPAPPQKLPKLPSLPKTFRKCKTREEIEELAASKTKIQPRPDLTFVQPLPNEVLLDNQKVEARLKETLEEPGFVEEFCDFPDHFRRIEKLNIENELLKEQLSYEKSKNAMLTGELSTFKELARRVLYGDRHEKSWDSRHEAFIGLVGGLLGFKSKNDMEDQDYEGHNIPRKSLGRQYLGKSARQLLKPSRHSMSLNYDPDDNVQVNGTWDTTFLSDRDVSSQVPINFVPHPGVYVTAACFGNGIYERGAAENCLSNLLSSQIRRYVIDLYWDTINHRFGLCPVEIPNTSKDGSQIATSEGPIAAEGTLTPSSVAARQITPTSSANVTASSTVSSATTASAAPTYSVISSNDDTRVLQLGPYQCSDTLTLASVTSVFSDYLTRTSNTLDAKILIWVLNLHVASSLDQPTLPRTDVSPGLLPNSTQNVASYLDNLEDVLYDPGTLLSDRQNLNSSWFRRGNKDELPLTTYIDTFNNSNGDVATNDGWPDENYIQVIRGKRMLVGFGEIDSAMSEYNTSMDGGRVYAPNYISNRQTVEYQSNGQLASGCYYDASEFDVSELNNSWAVASINSVDPPDLGAAADNLTTCGFSQLLNVTIDGITADAVAGPYQTFGDNAIFSWAYGQPENDTSPGVDEDRKFRCAVMISTDAYRGHWRVEYCSEHHRVACREANAPYRWRISEFSVPYGDGDAACRGNSTFDVPRTGLENTYLYNTILNDSRNEQSLPDGIWINFNSLDYQNCWVTTGVNGTCPYPQDSSATQSRQILIPALAALIVLILTLLTILVKCTSNARNSKIRRRGEGGWDYEGVPS</sequence>
<organism evidence="13 14">
    <name type="scientific">Knufia fluminis</name>
    <dbReference type="NCBI Taxonomy" id="191047"/>
    <lineage>
        <taxon>Eukaryota</taxon>
        <taxon>Fungi</taxon>
        <taxon>Dikarya</taxon>
        <taxon>Ascomycota</taxon>
        <taxon>Pezizomycotina</taxon>
        <taxon>Eurotiomycetes</taxon>
        <taxon>Chaetothyriomycetidae</taxon>
        <taxon>Chaetothyriales</taxon>
        <taxon>Trichomeriaceae</taxon>
        <taxon>Knufia</taxon>
    </lineage>
</organism>
<keyword evidence="3" id="KW-0732">Signal</keyword>
<feature type="domain" description="MTC6 partial TIM-barrel" evidence="12">
    <location>
        <begin position="234"/>
        <end position="619"/>
    </location>
</feature>
<evidence type="ECO:0000259" key="12">
    <source>
        <dbReference type="Pfam" id="PF25506"/>
    </source>
</evidence>
<evidence type="ECO:0000256" key="3">
    <source>
        <dbReference type="ARBA" id="ARBA00022729"/>
    </source>
</evidence>
<dbReference type="Proteomes" id="UP001316803">
    <property type="component" value="Unassembled WGS sequence"/>
</dbReference>
<evidence type="ECO:0000256" key="10">
    <source>
        <dbReference type="SAM" id="MobiDB-lite"/>
    </source>
</evidence>
<dbReference type="InterPro" id="IPR051008">
    <property type="entry name" value="Telomere_Capping_Maintenance"/>
</dbReference>
<comment type="caution">
    <text evidence="13">The sequence shown here is derived from an EMBL/GenBank/DDBJ whole genome shotgun (WGS) entry which is preliminary data.</text>
</comment>
<comment type="similarity">
    <text evidence="8">Belongs to the MTC6 family.</text>
</comment>
<keyword evidence="14" id="KW-1185">Reference proteome</keyword>
<evidence type="ECO:0000256" key="5">
    <source>
        <dbReference type="ARBA" id="ARBA00023136"/>
    </source>
</evidence>
<accession>A0AAN8I2T3</accession>
<comment type="function">
    <text evidence="7">May be involved in telomere capping.</text>
</comment>
<keyword evidence="2 11" id="KW-0812">Transmembrane</keyword>
<keyword evidence="4 11" id="KW-1133">Transmembrane helix</keyword>
<evidence type="ECO:0000256" key="2">
    <source>
        <dbReference type="ARBA" id="ARBA00022692"/>
    </source>
</evidence>
<evidence type="ECO:0000256" key="11">
    <source>
        <dbReference type="SAM" id="Phobius"/>
    </source>
</evidence>
<evidence type="ECO:0000313" key="14">
    <source>
        <dbReference type="Proteomes" id="UP001316803"/>
    </source>
</evidence>
<evidence type="ECO:0000313" key="13">
    <source>
        <dbReference type="EMBL" id="KAK5949294.1"/>
    </source>
</evidence>
<feature type="region of interest" description="Disordered" evidence="10">
    <location>
        <begin position="1"/>
        <end position="38"/>
    </location>
</feature>
<dbReference type="PANTHER" id="PTHR35518:SF2">
    <property type="entry name" value="MAINTENANCE OF TELOMERE CAPPING PROTEIN 6"/>
    <property type="match status" value="1"/>
</dbReference>
<evidence type="ECO:0000256" key="9">
    <source>
        <dbReference type="ARBA" id="ARBA00039865"/>
    </source>
</evidence>
<feature type="transmembrane region" description="Helical" evidence="11">
    <location>
        <begin position="785"/>
        <end position="805"/>
    </location>
</feature>
<evidence type="ECO:0000256" key="6">
    <source>
        <dbReference type="ARBA" id="ARBA00023180"/>
    </source>
</evidence>
<reference evidence="13 14" key="1">
    <citation type="submission" date="2022-12" db="EMBL/GenBank/DDBJ databases">
        <title>Genomic features and morphological characterization of a novel Knufia sp. strain isolated from spacecraft assembly facility.</title>
        <authorList>
            <person name="Teixeira M."/>
            <person name="Chander A.M."/>
            <person name="Stajich J.E."/>
            <person name="Venkateswaran K."/>
        </authorList>
    </citation>
    <scope>NUCLEOTIDE SEQUENCE [LARGE SCALE GENOMIC DNA]</scope>
    <source>
        <strain evidence="13 14">FJI-L2-BK-P2</strain>
    </source>
</reference>
<gene>
    <name evidence="13" type="primary">MTC6</name>
    <name evidence="13" type="ORF">OHC33_009647</name>
</gene>
<dbReference type="GO" id="GO:0016020">
    <property type="term" value="C:membrane"/>
    <property type="evidence" value="ECO:0007669"/>
    <property type="project" value="UniProtKB-SubCell"/>
</dbReference>
<keyword evidence="6" id="KW-0325">Glycoprotein</keyword>
<evidence type="ECO:0000256" key="7">
    <source>
        <dbReference type="ARBA" id="ARBA00037703"/>
    </source>
</evidence>
<name>A0AAN8I2T3_9EURO</name>
<comment type="subcellular location">
    <subcellularLocation>
        <location evidence="1">Membrane</location>
        <topology evidence="1">Single-pass type I membrane protein</topology>
    </subcellularLocation>
</comment>
<keyword evidence="5 11" id="KW-0472">Membrane</keyword>
<evidence type="ECO:0000256" key="8">
    <source>
        <dbReference type="ARBA" id="ARBA00038159"/>
    </source>
</evidence>
<dbReference type="Pfam" id="PF25506">
    <property type="entry name" value="TIM-barrel_MTC6"/>
    <property type="match status" value="1"/>
</dbReference>
<dbReference type="InterPro" id="IPR057530">
    <property type="entry name" value="TIM-barrel_MTC6"/>
</dbReference>
<dbReference type="PANTHER" id="PTHR35518">
    <property type="entry name" value="MAINTENANCE OF TELOMOERE CAPPING"/>
    <property type="match status" value="1"/>
</dbReference>